<dbReference type="EMBL" id="JAPVES010000030">
    <property type="protein sequence ID" value="MCZ3372607.1"/>
    <property type="molecule type" value="Genomic_DNA"/>
</dbReference>
<dbReference type="Gene3D" id="1.10.10.10">
    <property type="entry name" value="Winged helix-like DNA-binding domain superfamily/Winged helix DNA-binding domain"/>
    <property type="match status" value="1"/>
</dbReference>
<keyword evidence="4" id="KW-1185">Reference proteome</keyword>
<dbReference type="Proteomes" id="UP001068021">
    <property type="component" value="Unassembled WGS sequence"/>
</dbReference>
<protein>
    <submittedName>
        <fullName evidence="3">PadR family transcriptional regulator</fullName>
    </submittedName>
</protein>
<evidence type="ECO:0000313" key="3">
    <source>
        <dbReference type="EMBL" id="MCZ3372607.1"/>
    </source>
</evidence>
<dbReference type="EMBL" id="JAPVER010000018">
    <property type="protein sequence ID" value="MCZ3364852.1"/>
    <property type="molecule type" value="Genomic_DNA"/>
</dbReference>
<evidence type="ECO:0000313" key="2">
    <source>
        <dbReference type="EMBL" id="MCZ3364852.1"/>
    </source>
</evidence>
<dbReference type="InterPro" id="IPR036390">
    <property type="entry name" value="WH_DNA-bd_sf"/>
</dbReference>
<dbReference type="RefSeq" id="WP_048080170.1">
    <property type="nucleotide sequence ID" value="NZ_JAPVER010000018.1"/>
</dbReference>
<evidence type="ECO:0000259" key="1">
    <source>
        <dbReference type="Pfam" id="PF03551"/>
    </source>
</evidence>
<sequence>MANTDLIILGMIFLMPSHGYQLKKNIKESFGNPYFKLNNNVLYPTLARFEQEGFIEGKIVAGGNTSKKVYHITEKGREKLLEMVAEPVEPDIDGFDFSVHAVFFDLIPKESRVKIIKPLYESKLQMYKESLEKKEKYGVNILPISLAVLEYGIKGLERDLEFYKKLMEMD</sequence>
<evidence type="ECO:0000313" key="4">
    <source>
        <dbReference type="Proteomes" id="UP001068021"/>
    </source>
</evidence>
<reference evidence="3" key="1">
    <citation type="submission" date="2022-12" db="EMBL/GenBank/DDBJ databases">
        <title>Reclassification of two methanogenic archaea species isolated from the Kolyma lowland permafrost.</title>
        <authorList>
            <person name="Trubitsyn V.E."/>
            <person name="Rivkina E.M."/>
            <person name="Shcherbakova V.A."/>
        </authorList>
    </citation>
    <scope>NUCLEOTIDE SEQUENCE</scope>
    <source>
        <strain evidence="2">M2</strain>
        <strain evidence="3">MK4</strain>
    </source>
</reference>
<dbReference type="PANTHER" id="PTHR43252:SF6">
    <property type="entry name" value="NEGATIVE TRANSCRIPTION REGULATOR PADR"/>
    <property type="match status" value="1"/>
</dbReference>
<dbReference type="AlphaFoldDB" id="A0A9E5A110"/>
<name>A0A9E5A110_9EURY</name>
<comment type="caution">
    <text evidence="3">The sequence shown here is derived from an EMBL/GenBank/DDBJ whole genome shotgun (WGS) entry which is preliminary data.</text>
</comment>
<gene>
    <name evidence="3" type="ORF">O3H35_08165</name>
    <name evidence="2" type="ORF">O3H54_03045</name>
</gene>
<dbReference type="Pfam" id="PF03551">
    <property type="entry name" value="PadR"/>
    <property type="match status" value="1"/>
</dbReference>
<proteinExistence type="predicted"/>
<feature type="domain" description="Transcription regulator PadR N-terminal" evidence="1">
    <location>
        <begin position="8"/>
        <end position="80"/>
    </location>
</feature>
<dbReference type="InterPro" id="IPR036388">
    <property type="entry name" value="WH-like_DNA-bd_sf"/>
</dbReference>
<accession>A0A9E5A110</accession>
<dbReference type="InterPro" id="IPR005149">
    <property type="entry name" value="Tscrpt_reg_PadR_N"/>
</dbReference>
<organism evidence="3">
    <name type="scientific">Methanobacterium veterum</name>
    <dbReference type="NCBI Taxonomy" id="408577"/>
    <lineage>
        <taxon>Archaea</taxon>
        <taxon>Methanobacteriati</taxon>
        <taxon>Methanobacteriota</taxon>
        <taxon>Methanomada group</taxon>
        <taxon>Methanobacteria</taxon>
        <taxon>Methanobacteriales</taxon>
        <taxon>Methanobacteriaceae</taxon>
        <taxon>Methanobacterium</taxon>
    </lineage>
</organism>
<dbReference type="PANTHER" id="PTHR43252">
    <property type="entry name" value="TRANSCRIPTIONAL REGULATOR YQJI"/>
    <property type="match status" value="1"/>
</dbReference>
<dbReference type="SUPFAM" id="SSF46785">
    <property type="entry name" value="Winged helix' DNA-binding domain"/>
    <property type="match status" value="1"/>
</dbReference>
<dbReference type="Proteomes" id="UP001074446">
    <property type="component" value="Unassembled WGS sequence"/>
</dbReference>